<feature type="domain" description="Carboxylesterase type B" evidence="5">
    <location>
        <begin position="31"/>
        <end position="510"/>
    </location>
</feature>
<sequence length="514" mass="53617">MRLASLAGAALVASTAPPALASAAAGQGDSPPVVRTASGLARGEKVSGTNLFEGLPYAKPPVGTLRWRSPRPPEPWAGTRDATTPGSPCVQAAPTPGQTTGSEDCLYLNVQAPQRISGSAPVIVFLHGGGFTSGSGDVYDGTRLTREGAVVVTVNYRLGALGFLDHRASRDPASGNFGLADQAAALRWVRANIGRFGGNPRNVTLWGQSAGGFSVCAQIASPLARGLFDKAIVQSAPCGNPALTRPQARARAASVTQAVGCVDAPDALACLRSRPAAQIVVSSPPNPPLARRGVDRTWLPVAGTPVLPVQPLTALRHGAADRIALIQGGTREEMRGFVAGRYGADPLTAEQFPGAVRDLYGAEAAAVLRRYRLEDYPAPGAALAAILTDEGRFIGACQQLPANDASRGRVYAYEFAQPSSQPGGDFPLGAFHTSDLRYLLDSRGGAYPQPPLTPEEAPLGEEMVRHWTTFASTGRPGAGWPAYRPGKALSLSIGETKTVDIAAEHHCDFWRSVG</sequence>
<dbReference type="Pfam" id="PF00135">
    <property type="entry name" value="COesterase"/>
    <property type="match status" value="1"/>
</dbReference>
<evidence type="ECO:0000313" key="6">
    <source>
        <dbReference type="EMBL" id="AKU19302.1"/>
    </source>
</evidence>
<dbReference type="InterPro" id="IPR019826">
    <property type="entry name" value="Carboxylesterase_B_AS"/>
</dbReference>
<dbReference type="GO" id="GO:0016787">
    <property type="term" value="F:hydrolase activity"/>
    <property type="evidence" value="ECO:0007669"/>
    <property type="project" value="UniProtKB-KW"/>
</dbReference>
<name>A0A0K1JRG4_9MICO</name>
<dbReference type="SUPFAM" id="SSF53474">
    <property type="entry name" value="alpha/beta-Hydrolases"/>
    <property type="match status" value="1"/>
</dbReference>
<comment type="similarity">
    <text evidence="1 3">Belongs to the type-B carboxylesterase/lipase family.</text>
</comment>
<feature type="signal peptide" evidence="3">
    <location>
        <begin position="1"/>
        <end position="21"/>
    </location>
</feature>
<evidence type="ECO:0000259" key="5">
    <source>
        <dbReference type="Pfam" id="PF00135"/>
    </source>
</evidence>
<dbReference type="EMBL" id="CP011112">
    <property type="protein sequence ID" value="AKU19302.1"/>
    <property type="molecule type" value="Genomic_DNA"/>
</dbReference>
<evidence type="ECO:0000256" key="1">
    <source>
        <dbReference type="ARBA" id="ARBA00005964"/>
    </source>
</evidence>
<organism evidence="6 7">
    <name type="scientific">Luteipulveratus mongoliensis</name>
    <dbReference type="NCBI Taxonomy" id="571913"/>
    <lineage>
        <taxon>Bacteria</taxon>
        <taxon>Bacillati</taxon>
        <taxon>Actinomycetota</taxon>
        <taxon>Actinomycetes</taxon>
        <taxon>Micrococcales</taxon>
        <taxon>Dermacoccaceae</taxon>
        <taxon>Luteipulveratus</taxon>
    </lineage>
</organism>
<dbReference type="InterPro" id="IPR050309">
    <property type="entry name" value="Type-B_Carboxylest/Lipase"/>
</dbReference>
<feature type="region of interest" description="Disordered" evidence="4">
    <location>
        <begin position="63"/>
        <end position="87"/>
    </location>
</feature>
<dbReference type="PATRIC" id="fig|571913.6.peg.5109"/>
<dbReference type="EC" id="3.1.1.-" evidence="3"/>
<dbReference type="ESTHER" id="9mico-a0a0k1jrg4">
    <property type="family name" value="Carb_B_Bacteria"/>
</dbReference>
<evidence type="ECO:0000256" key="2">
    <source>
        <dbReference type="ARBA" id="ARBA00022801"/>
    </source>
</evidence>
<dbReference type="STRING" id="571913.VV02_25205"/>
<dbReference type="PROSITE" id="PS00122">
    <property type="entry name" value="CARBOXYLESTERASE_B_1"/>
    <property type="match status" value="1"/>
</dbReference>
<keyword evidence="3" id="KW-0732">Signal</keyword>
<keyword evidence="7" id="KW-1185">Reference proteome</keyword>
<gene>
    <name evidence="6" type="ORF">VV02_25205</name>
</gene>
<keyword evidence="2 3" id="KW-0378">Hydrolase</keyword>
<dbReference type="Proteomes" id="UP000066480">
    <property type="component" value="Chromosome"/>
</dbReference>
<dbReference type="RefSeq" id="WP_169787755.1">
    <property type="nucleotide sequence ID" value="NZ_CP011112.1"/>
</dbReference>
<dbReference type="PANTHER" id="PTHR11559">
    <property type="entry name" value="CARBOXYLESTERASE"/>
    <property type="match status" value="1"/>
</dbReference>
<dbReference type="InterPro" id="IPR002018">
    <property type="entry name" value="CarbesteraseB"/>
</dbReference>
<dbReference type="KEGG" id="lmoi:VV02_25205"/>
<evidence type="ECO:0000313" key="7">
    <source>
        <dbReference type="Proteomes" id="UP000066480"/>
    </source>
</evidence>
<reference evidence="6 7" key="1">
    <citation type="submission" date="2015-03" db="EMBL/GenBank/DDBJ databases">
        <title>Luteipulveratus halotolerans sp. nov., a novel actinobacterium (Dermacoccaceae) from Sarawak, Malaysia.</title>
        <authorList>
            <person name="Juboi H."/>
            <person name="Basik A."/>
            <person name="Shamsul S.S."/>
            <person name="Arnold P."/>
            <person name="Schmitt E.K."/>
            <person name="Sanglier J.-J."/>
            <person name="Yeo T."/>
        </authorList>
    </citation>
    <scope>NUCLEOTIDE SEQUENCE [LARGE SCALE GENOMIC DNA]</scope>
    <source>
        <strain evidence="6 7">MN07-A0370</strain>
    </source>
</reference>
<feature type="chain" id="PRO_5039756416" description="Carboxylic ester hydrolase" evidence="3">
    <location>
        <begin position="22"/>
        <end position="514"/>
    </location>
</feature>
<accession>A0A0K1JRG4</accession>
<dbReference type="Gene3D" id="3.40.50.1820">
    <property type="entry name" value="alpha/beta hydrolase"/>
    <property type="match status" value="1"/>
</dbReference>
<protein>
    <recommendedName>
        <fullName evidence="3">Carboxylic ester hydrolase</fullName>
        <ecNumber evidence="3">3.1.1.-</ecNumber>
    </recommendedName>
</protein>
<dbReference type="InterPro" id="IPR029058">
    <property type="entry name" value="AB_hydrolase_fold"/>
</dbReference>
<evidence type="ECO:0000256" key="3">
    <source>
        <dbReference type="RuleBase" id="RU361235"/>
    </source>
</evidence>
<dbReference type="AlphaFoldDB" id="A0A0K1JRG4"/>
<evidence type="ECO:0000256" key="4">
    <source>
        <dbReference type="SAM" id="MobiDB-lite"/>
    </source>
</evidence>
<proteinExistence type="inferred from homology"/>